<accession>A0A9W5WUQ7</accession>
<dbReference type="Proteomes" id="UP001057455">
    <property type="component" value="Unassembled WGS sequence"/>
</dbReference>
<dbReference type="AlphaFoldDB" id="A0A9W5WUQ7"/>
<proteinExistence type="predicted"/>
<evidence type="ECO:0000313" key="1">
    <source>
        <dbReference type="EMBL" id="GFE53487.1"/>
    </source>
</evidence>
<organism evidence="1 2">
    <name type="scientific">Babesia ovis</name>
    <dbReference type="NCBI Taxonomy" id="5869"/>
    <lineage>
        <taxon>Eukaryota</taxon>
        <taxon>Sar</taxon>
        <taxon>Alveolata</taxon>
        <taxon>Apicomplexa</taxon>
        <taxon>Aconoidasida</taxon>
        <taxon>Piroplasmida</taxon>
        <taxon>Babesiidae</taxon>
        <taxon>Babesia</taxon>
    </lineage>
</organism>
<gene>
    <name evidence="1" type="ORF">BaOVIS_008910</name>
</gene>
<dbReference type="EMBL" id="BLIY01000006">
    <property type="protein sequence ID" value="GFE53487.1"/>
    <property type="molecule type" value="Genomic_DNA"/>
</dbReference>
<comment type="caution">
    <text evidence="1">The sequence shown here is derived from an EMBL/GenBank/DDBJ whole genome shotgun (WGS) entry which is preliminary data.</text>
</comment>
<sequence>MMQDGIMQTIVSLDLTLEQQPSEINVYKGAFSNGGIYTLYHSPVNPIRLIRYGRKFIDIPTYSPTALKDVFVQTFERNGITVISLHYSHIDGPLRFKSLVFEISDSEVTHAVRNRVAEYVDGPITLPLDLQNDTTHPFILKSTTSGLYNGRVWSLVSTKRDKPVESPIQQLRHYMGVIFITPIKNIDSRPAFPGGPVSSLNSCCTKFNLEDDGKHMDVWIKRFRRSIPFRIVMPPIVHGIFKPRDIVVNSPHFESLRWFSVPLIERRVTIDVGYLEPQSCAVIIMSNLRRGDWIYTQHSITPLFFPEYWTVDVINSAMKREIYTSEAGHHVSYVEVFDNLINNDQFVVVNIVEWDGMQAKEKKNIYVREAEHDPMNYHHLGHSGTELCLSMLYNIDTAAARHYATTNEQNEPLDFSIPSS</sequence>
<keyword evidence="2" id="KW-1185">Reference proteome</keyword>
<evidence type="ECO:0000313" key="2">
    <source>
        <dbReference type="Proteomes" id="UP001057455"/>
    </source>
</evidence>
<name>A0A9W5WUQ7_BABOV</name>
<protein>
    <submittedName>
        <fullName evidence="1">Spherical body protein, putative</fullName>
    </submittedName>
</protein>
<reference evidence="1" key="1">
    <citation type="submission" date="2019-12" db="EMBL/GenBank/DDBJ databases">
        <title>Genome sequence of Babesia ovis.</title>
        <authorList>
            <person name="Yamagishi J."/>
            <person name="Sevinc F."/>
            <person name="Xuan X."/>
        </authorList>
    </citation>
    <scope>NUCLEOTIDE SEQUENCE</scope>
    <source>
        <strain evidence="1">Selcuk</strain>
    </source>
</reference>